<evidence type="ECO:0000256" key="3">
    <source>
        <dbReference type="ARBA" id="ARBA00023172"/>
    </source>
</evidence>
<keyword evidence="1" id="KW-0229">DNA integration</keyword>
<feature type="domain" description="Core-binding (CB)" evidence="5">
    <location>
        <begin position="103"/>
        <end position="185"/>
    </location>
</feature>
<keyword evidence="2 4" id="KW-0238">DNA-binding</keyword>
<dbReference type="RefSeq" id="WP_264485394.1">
    <property type="nucleotide sequence ID" value="NZ_JAPDDT010000001.1"/>
</dbReference>
<dbReference type="Proteomes" id="UP001320876">
    <property type="component" value="Unassembled WGS sequence"/>
</dbReference>
<name>A0ABT3GCC6_9BACT</name>
<dbReference type="InterPro" id="IPR010998">
    <property type="entry name" value="Integrase_recombinase_N"/>
</dbReference>
<evidence type="ECO:0000256" key="1">
    <source>
        <dbReference type="ARBA" id="ARBA00022908"/>
    </source>
</evidence>
<evidence type="ECO:0000256" key="2">
    <source>
        <dbReference type="ARBA" id="ARBA00023125"/>
    </source>
</evidence>
<evidence type="ECO:0000313" key="6">
    <source>
        <dbReference type="EMBL" id="MCW1921285.1"/>
    </source>
</evidence>
<evidence type="ECO:0000256" key="4">
    <source>
        <dbReference type="PROSITE-ProRule" id="PRU01248"/>
    </source>
</evidence>
<evidence type="ECO:0000259" key="5">
    <source>
        <dbReference type="PROSITE" id="PS51900"/>
    </source>
</evidence>
<dbReference type="Gene3D" id="1.10.443.10">
    <property type="entry name" value="Intergrase catalytic core"/>
    <property type="match status" value="1"/>
</dbReference>
<dbReference type="PROSITE" id="PS51900">
    <property type="entry name" value="CB"/>
    <property type="match status" value="1"/>
</dbReference>
<sequence length="384" mass="43494">MPVRQSLKVGRITVEIYPWQHPTGRDYWRWDFTDPDTSKRRQLTASTPEKLKEKIAKQLHGGEVVDVLAPVVKARLARILKADPTLRLLEEFMEWKTRQHPDVTLHAVVAEFLAIKEANRGASERNIRSLRGDLGSLKAHFHEAKGIGAVTVKDLEEWLAKSAHLSAKRRRNLRGAAVTLFRWARKRDYLPDKTTAAEKLERPKVVRKVPPTYTVGEMRKLLDACPPEYRSWLVLSGFHGLRYSELFPPYGSEKSPLAGEDINLDRGLIIVRAETAKMDERRVIKLHDNAAAWLSPLPSGRLTPTRPPNKKLKHEDALTTRLGELVGGWKPNGLRNSFISFRAALVGLAQTSMEAGNSEAEARKSYNDAKSREEAEEWFALLNP</sequence>
<evidence type="ECO:0000313" key="7">
    <source>
        <dbReference type="Proteomes" id="UP001320876"/>
    </source>
</evidence>
<reference evidence="6 7" key="1">
    <citation type="submission" date="2022-10" db="EMBL/GenBank/DDBJ databases">
        <title>Luteolibacter arcticus strain CCTCC AB 2014275, whole genome shotgun sequencing project.</title>
        <authorList>
            <person name="Zhao G."/>
            <person name="Shen L."/>
        </authorList>
    </citation>
    <scope>NUCLEOTIDE SEQUENCE [LARGE SCALE GENOMIC DNA]</scope>
    <source>
        <strain evidence="6 7">CCTCC AB 2014275</strain>
    </source>
</reference>
<dbReference type="InterPro" id="IPR011010">
    <property type="entry name" value="DNA_brk_join_enz"/>
</dbReference>
<dbReference type="InterPro" id="IPR013762">
    <property type="entry name" value="Integrase-like_cat_sf"/>
</dbReference>
<dbReference type="SUPFAM" id="SSF56349">
    <property type="entry name" value="DNA breaking-rejoining enzymes"/>
    <property type="match status" value="1"/>
</dbReference>
<dbReference type="Gene3D" id="1.10.150.130">
    <property type="match status" value="1"/>
</dbReference>
<gene>
    <name evidence="6" type="ORF">OKA05_01900</name>
</gene>
<keyword evidence="3" id="KW-0233">DNA recombination</keyword>
<keyword evidence="7" id="KW-1185">Reference proteome</keyword>
<protein>
    <recommendedName>
        <fullName evidence="5">Core-binding (CB) domain-containing protein</fullName>
    </recommendedName>
</protein>
<accession>A0ABT3GCC6</accession>
<dbReference type="InterPro" id="IPR044068">
    <property type="entry name" value="CB"/>
</dbReference>
<comment type="caution">
    <text evidence="6">The sequence shown here is derived from an EMBL/GenBank/DDBJ whole genome shotgun (WGS) entry which is preliminary data.</text>
</comment>
<proteinExistence type="predicted"/>
<organism evidence="6 7">
    <name type="scientific">Luteolibacter arcticus</name>
    <dbReference type="NCBI Taxonomy" id="1581411"/>
    <lineage>
        <taxon>Bacteria</taxon>
        <taxon>Pseudomonadati</taxon>
        <taxon>Verrucomicrobiota</taxon>
        <taxon>Verrucomicrobiia</taxon>
        <taxon>Verrucomicrobiales</taxon>
        <taxon>Verrucomicrobiaceae</taxon>
        <taxon>Luteolibacter</taxon>
    </lineage>
</organism>
<dbReference type="EMBL" id="JAPDDT010000001">
    <property type="protein sequence ID" value="MCW1921285.1"/>
    <property type="molecule type" value="Genomic_DNA"/>
</dbReference>